<feature type="domain" description="Response regulatory" evidence="3">
    <location>
        <begin position="3"/>
        <end position="117"/>
    </location>
</feature>
<name>A0A1M7IYK0_9BRAD</name>
<dbReference type="PANTHER" id="PTHR44591">
    <property type="entry name" value="STRESS RESPONSE REGULATOR PROTEIN 1"/>
    <property type="match status" value="1"/>
</dbReference>
<dbReference type="InterPro" id="IPR050595">
    <property type="entry name" value="Bact_response_regulator"/>
</dbReference>
<dbReference type="InterPro" id="IPR011006">
    <property type="entry name" value="CheY-like_superfamily"/>
</dbReference>
<evidence type="ECO:0000259" key="3">
    <source>
        <dbReference type="PROSITE" id="PS50110"/>
    </source>
</evidence>
<dbReference type="SUPFAM" id="SSF52172">
    <property type="entry name" value="CheY-like"/>
    <property type="match status" value="1"/>
</dbReference>
<dbReference type="InterPro" id="IPR001789">
    <property type="entry name" value="Sig_transdc_resp-reg_receiver"/>
</dbReference>
<dbReference type="RefSeq" id="WP_074829951.1">
    <property type="nucleotide sequence ID" value="NZ_FNTI01000001.1"/>
</dbReference>
<accession>A0A1M7IYK0</accession>
<sequence length="117" mass="12681">MRTIAVVDDNPSMLQGLNRLLSAHGFHVRTFASAEAFLEADAGCEADCLLLDIHLGGISGIDLQRQLIASGRELPVIMMTAIDNEITRQEAFDAGCVAYLKKPFLSKLLIDAIGRIP</sequence>
<dbReference type="Pfam" id="PF00072">
    <property type="entry name" value="Response_reg"/>
    <property type="match status" value="1"/>
</dbReference>
<dbReference type="SMART" id="SM00448">
    <property type="entry name" value="REC"/>
    <property type="match status" value="1"/>
</dbReference>
<dbReference type="PROSITE" id="PS50110">
    <property type="entry name" value="RESPONSE_REGULATORY"/>
    <property type="match status" value="1"/>
</dbReference>
<evidence type="ECO:0000256" key="2">
    <source>
        <dbReference type="PROSITE-ProRule" id="PRU00169"/>
    </source>
</evidence>
<dbReference type="OrthoDB" id="9782655at2"/>
<reference evidence="4 5" key="1">
    <citation type="submission" date="2016-10" db="EMBL/GenBank/DDBJ databases">
        <authorList>
            <person name="de Groot N.N."/>
        </authorList>
    </citation>
    <scope>NUCLEOTIDE SEQUENCE [LARGE SCALE GENOMIC DNA]</scope>
    <source>
        <strain evidence="4 5">GAS522</strain>
    </source>
</reference>
<dbReference type="Proteomes" id="UP000183208">
    <property type="component" value="Unassembled WGS sequence"/>
</dbReference>
<proteinExistence type="predicted"/>
<keyword evidence="1 2" id="KW-0597">Phosphoprotein</keyword>
<feature type="modified residue" description="4-aspartylphosphate" evidence="2">
    <location>
        <position position="52"/>
    </location>
</feature>
<organism evidence="4 5">
    <name type="scientific">Bradyrhizobium lablabi</name>
    <dbReference type="NCBI Taxonomy" id="722472"/>
    <lineage>
        <taxon>Bacteria</taxon>
        <taxon>Pseudomonadati</taxon>
        <taxon>Pseudomonadota</taxon>
        <taxon>Alphaproteobacteria</taxon>
        <taxon>Hyphomicrobiales</taxon>
        <taxon>Nitrobacteraceae</taxon>
        <taxon>Bradyrhizobium</taxon>
    </lineage>
</organism>
<dbReference type="EMBL" id="FNTI01000001">
    <property type="protein sequence ID" value="SEE45964.1"/>
    <property type="molecule type" value="Genomic_DNA"/>
</dbReference>
<evidence type="ECO:0000313" key="5">
    <source>
        <dbReference type="Proteomes" id="UP000183208"/>
    </source>
</evidence>
<evidence type="ECO:0000313" key="4">
    <source>
        <dbReference type="EMBL" id="SEE45964.1"/>
    </source>
</evidence>
<dbReference type="GO" id="GO:0000160">
    <property type="term" value="P:phosphorelay signal transduction system"/>
    <property type="evidence" value="ECO:0007669"/>
    <property type="project" value="InterPro"/>
</dbReference>
<dbReference type="Gene3D" id="3.40.50.2300">
    <property type="match status" value="1"/>
</dbReference>
<gene>
    <name evidence="4" type="ORF">SAMN05444171_7575</name>
</gene>
<dbReference type="AlphaFoldDB" id="A0A1M7IYK0"/>
<protein>
    <submittedName>
        <fullName evidence="4">Response regulator receiver domain-containing protein</fullName>
    </submittedName>
</protein>
<dbReference type="PANTHER" id="PTHR44591:SF21">
    <property type="entry name" value="TWO-COMPONENT RESPONSE REGULATOR"/>
    <property type="match status" value="1"/>
</dbReference>
<evidence type="ECO:0000256" key="1">
    <source>
        <dbReference type="ARBA" id="ARBA00022553"/>
    </source>
</evidence>